<dbReference type="KEGG" id="pace:A6070_06040"/>
<dbReference type="PANTHER" id="PTHR11080:SF2">
    <property type="entry name" value="LD05707P"/>
    <property type="match status" value="1"/>
</dbReference>
<comment type="pathway">
    <text evidence="5">Cofactor biosynthesis; nicotinate biosynthesis; nicotinate from nicotinamide: step 1/1.</text>
</comment>
<protein>
    <recommendedName>
        <fullName evidence="6">nicotinamidase</fullName>
        <ecNumber evidence="6">3.5.1.19</ecNumber>
    </recommendedName>
    <alternativeName>
        <fullName evidence="7">Nicotinamide deamidase</fullName>
    </alternativeName>
</protein>
<dbReference type="STRING" id="29542.A6070_06040"/>
<evidence type="ECO:0000256" key="7">
    <source>
        <dbReference type="ARBA" id="ARBA00043224"/>
    </source>
</evidence>
<dbReference type="Gene3D" id="3.40.50.850">
    <property type="entry name" value="Isochorismatase-like"/>
    <property type="match status" value="1"/>
</dbReference>
<dbReference type="Pfam" id="PF00857">
    <property type="entry name" value="Isochorismatase"/>
    <property type="match status" value="1"/>
</dbReference>
<evidence type="ECO:0000313" key="9">
    <source>
        <dbReference type="EMBL" id="APG25655.1"/>
    </source>
</evidence>
<accession>A0A1L3GIE9</accession>
<evidence type="ECO:0000256" key="6">
    <source>
        <dbReference type="ARBA" id="ARBA00039017"/>
    </source>
</evidence>
<dbReference type="Proteomes" id="UP000182264">
    <property type="component" value="Chromosome"/>
</dbReference>
<dbReference type="GO" id="GO:0008936">
    <property type="term" value="F:nicotinamidase activity"/>
    <property type="evidence" value="ECO:0007669"/>
    <property type="project" value="UniProtKB-EC"/>
</dbReference>
<evidence type="ECO:0000259" key="8">
    <source>
        <dbReference type="Pfam" id="PF00857"/>
    </source>
</evidence>
<evidence type="ECO:0000256" key="3">
    <source>
        <dbReference type="ARBA" id="ARBA00022723"/>
    </source>
</evidence>
<sequence>MQKAEENLVGGDGLLVIDIQRDFCPGGALPIAGGDLVVPVINGWIAAAVRNKVPIYYSRDWHPRGHPSFKKNGGDWPEHCVQDTPGAAFHPALDLVPDPVVISKGSRFDQNQLSVFNRTGFADKLRLDGVKRLWLAGLALDVCVLETALDGVRAGFKVAVVVEGCRPVTGEGGRQALDAMRRAGVYLTTDN</sequence>
<dbReference type="EC" id="3.5.1.19" evidence="6"/>
<dbReference type="InterPro" id="IPR052347">
    <property type="entry name" value="Isochorismatase_Nicotinamidase"/>
</dbReference>
<comment type="similarity">
    <text evidence="1">Belongs to the isochorismatase family.</text>
</comment>
<dbReference type="OrthoDB" id="9791276at2"/>
<name>A0A1L3GIE9_SYNAC</name>
<dbReference type="InterPro" id="IPR000868">
    <property type="entry name" value="Isochorismatase-like_dom"/>
</dbReference>
<evidence type="ECO:0000256" key="4">
    <source>
        <dbReference type="ARBA" id="ARBA00022801"/>
    </source>
</evidence>
<dbReference type="AlphaFoldDB" id="A0A1L3GIE9"/>
<gene>
    <name evidence="9" type="ORF">A7E75_12005</name>
</gene>
<organism evidence="9 10">
    <name type="scientific">Syntrophotalea acetylenica</name>
    <name type="common">Pelobacter acetylenicus</name>
    <dbReference type="NCBI Taxonomy" id="29542"/>
    <lineage>
        <taxon>Bacteria</taxon>
        <taxon>Pseudomonadati</taxon>
        <taxon>Thermodesulfobacteriota</taxon>
        <taxon>Desulfuromonadia</taxon>
        <taxon>Desulfuromonadales</taxon>
        <taxon>Syntrophotaleaceae</taxon>
        <taxon>Syntrophotalea</taxon>
    </lineage>
</organism>
<proteinExistence type="inferred from homology"/>
<keyword evidence="2" id="KW-0662">Pyridine nucleotide biosynthesis</keyword>
<dbReference type="GO" id="GO:0019363">
    <property type="term" value="P:pyridine nucleotide biosynthetic process"/>
    <property type="evidence" value="ECO:0007669"/>
    <property type="project" value="UniProtKB-KW"/>
</dbReference>
<keyword evidence="10" id="KW-1185">Reference proteome</keyword>
<evidence type="ECO:0000256" key="2">
    <source>
        <dbReference type="ARBA" id="ARBA00022642"/>
    </source>
</evidence>
<dbReference type="GO" id="GO:0046872">
    <property type="term" value="F:metal ion binding"/>
    <property type="evidence" value="ECO:0007669"/>
    <property type="project" value="UniProtKB-KW"/>
</dbReference>
<feature type="domain" description="Isochorismatase-like" evidence="8">
    <location>
        <begin position="14"/>
        <end position="189"/>
    </location>
</feature>
<evidence type="ECO:0000313" key="10">
    <source>
        <dbReference type="Proteomes" id="UP000182264"/>
    </source>
</evidence>
<evidence type="ECO:0000256" key="5">
    <source>
        <dbReference type="ARBA" id="ARBA00037900"/>
    </source>
</evidence>
<reference evidence="9 10" key="1">
    <citation type="journal article" date="2017" name="Genome Announc.">
        <title>Complete Genome Sequences of Two Acetylene-Fermenting Pelobacter acetylenicus Strains.</title>
        <authorList>
            <person name="Sutton J.M."/>
            <person name="Baesman S.M."/>
            <person name="Fierst J.L."/>
            <person name="Poret-Peterson A.T."/>
            <person name="Oremland R.S."/>
            <person name="Dunlap D.S."/>
            <person name="Akob D.M."/>
        </authorList>
    </citation>
    <scope>NUCLEOTIDE SEQUENCE [LARGE SCALE GENOMIC DNA]</scope>
    <source>
        <strain evidence="9 10">DSM 3247</strain>
    </source>
</reference>
<evidence type="ECO:0000256" key="1">
    <source>
        <dbReference type="ARBA" id="ARBA00006336"/>
    </source>
</evidence>
<dbReference type="SUPFAM" id="SSF52499">
    <property type="entry name" value="Isochorismatase-like hydrolases"/>
    <property type="match status" value="1"/>
</dbReference>
<dbReference type="InterPro" id="IPR036380">
    <property type="entry name" value="Isochorismatase-like_sf"/>
</dbReference>
<dbReference type="EMBL" id="CP015518">
    <property type="protein sequence ID" value="APG25655.1"/>
    <property type="molecule type" value="Genomic_DNA"/>
</dbReference>
<keyword evidence="4" id="KW-0378">Hydrolase</keyword>
<dbReference type="RefSeq" id="WP_072287495.1">
    <property type="nucleotide sequence ID" value="NZ_CP015455.1"/>
</dbReference>
<keyword evidence="3" id="KW-0479">Metal-binding</keyword>
<dbReference type="PANTHER" id="PTHR11080">
    <property type="entry name" value="PYRAZINAMIDASE/NICOTINAMIDASE"/>
    <property type="match status" value="1"/>
</dbReference>